<feature type="non-terminal residue" evidence="1">
    <location>
        <position position="1"/>
    </location>
</feature>
<evidence type="ECO:0000313" key="2">
    <source>
        <dbReference type="Proteomes" id="UP000316759"/>
    </source>
</evidence>
<sequence>RITAFLSLKNYLFRRGVDLNKIAQLAPKALPTSPISPPPSSSGFQDRQFLFHGSVARTPHVEPTVSRGRSFRTIKTKSIRLLEEQLASGQSPNSVIQTKQHYQGARGLPASGTPSTYMRAYGQNPSLGYLGRTTAGPGSINDPAWTGRETAIPIHSAQYARSVITPNDSSYVNDSGATPLDQSEHDATGLGNAIVFRSNIRMDYASHNLSTTTTAIFPTSSSEYEFSTGRSLSEPKLFSGFCLFGFHQYKCPNTWSTSMAWSILVCYRAFDTFQHTQLNATQSTQPIIQT</sequence>
<name>A0A504YG34_FASGI</name>
<dbReference type="EMBL" id="SUNJ01009124">
    <property type="protein sequence ID" value="TPP60662.1"/>
    <property type="molecule type" value="Genomic_DNA"/>
</dbReference>
<organism evidence="1 2">
    <name type="scientific">Fasciola gigantica</name>
    <name type="common">Giant liver fluke</name>
    <dbReference type="NCBI Taxonomy" id="46835"/>
    <lineage>
        <taxon>Eukaryota</taxon>
        <taxon>Metazoa</taxon>
        <taxon>Spiralia</taxon>
        <taxon>Lophotrochozoa</taxon>
        <taxon>Platyhelminthes</taxon>
        <taxon>Trematoda</taxon>
        <taxon>Digenea</taxon>
        <taxon>Plagiorchiida</taxon>
        <taxon>Echinostomata</taxon>
        <taxon>Echinostomatoidea</taxon>
        <taxon>Fasciolidae</taxon>
        <taxon>Fasciola</taxon>
    </lineage>
</organism>
<reference evidence="1 2" key="1">
    <citation type="submission" date="2019-04" db="EMBL/GenBank/DDBJ databases">
        <title>Annotation for the trematode Fasciola gigantica.</title>
        <authorList>
            <person name="Choi Y.-J."/>
        </authorList>
    </citation>
    <scope>NUCLEOTIDE SEQUENCE [LARGE SCALE GENOMIC DNA]</scope>
    <source>
        <strain evidence="1">Uganda_cow_1</strain>
    </source>
</reference>
<comment type="caution">
    <text evidence="1">The sequence shown here is derived from an EMBL/GenBank/DDBJ whole genome shotgun (WGS) entry which is preliminary data.</text>
</comment>
<dbReference type="Proteomes" id="UP000316759">
    <property type="component" value="Unassembled WGS sequence"/>
</dbReference>
<protein>
    <submittedName>
        <fullName evidence="1">Uncharacterized protein</fullName>
    </submittedName>
</protein>
<evidence type="ECO:0000313" key="1">
    <source>
        <dbReference type="EMBL" id="TPP60662.1"/>
    </source>
</evidence>
<keyword evidence="2" id="KW-1185">Reference proteome</keyword>
<dbReference type="OrthoDB" id="44841at2759"/>
<accession>A0A504YG34</accession>
<gene>
    <name evidence="1" type="ORF">FGIG_10944</name>
</gene>
<dbReference type="AlphaFoldDB" id="A0A504YG34"/>
<proteinExistence type="predicted"/>